<reference evidence="2" key="1">
    <citation type="submission" date="2023-10" db="EMBL/GenBank/DDBJ databases">
        <title>Genome assembly of Pristionchus species.</title>
        <authorList>
            <person name="Yoshida K."/>
            <person name="Sommer R.J."/>
        </authorList>
    </citation>
    <scope>NUCLEOTIDE SEQUENCE</scope>
    <source>
        <strain evidence="2">RS5133</strain>
    </source>
</reference>
<evidence type="ECO:0000313" key="2">
    <source>
        <dbReference type="EMBL" id="GMT29345.1"/>
    </source>
</evidence>
<organism evidence="2 3">
    <name type="scientific">Pristionchus fissidentatus</name>
    <dbReference type="NCBI Taxonomy" id="1538716"/>
    <lineage>
        <taxon>Eukaryota</taxon>
        <taxon>Metazoa</taxon>
        <taxon>Ecdysozoa</taxon>
        <taxon>Nematoda</taxon>
        <taxon>Chromadorea</taxon>
        <taxon>Rhabditida</taxon>
        <taxon>Rhabditina</taxon>
        <taxon>Diplogasteromorpha</taxon>
        <taxon>Diplogasteroidea</taxon>
        <taxon>Neodiplogasteridae</taxon>
        <taxon>Pristionchus</taxon>
    </lineage>
</organism>
<proteinExistence type="predicted"/>
<dbReference type="Proteomes" id="UP001432322">
    <property type="component" value="Unassembled WGS sequence"/>
</dbReference>
<comment type="caution">
    <text evidence="2">The sequence shown here is derived from an EMBL/GenBank/DDBJ whole genome shotgun (WGS) entry which is preliminary data.</text>
</comment>
<sequence length="131" mass="13771">RPPMTPLIATRPHRTSPSGLIGSTTTTATAATTSIFRTVAPTDATGTEPTGTSGLVPTGEPVTTELPGVSAGATSEPDENTTVGGEEERTIEAGEAARPWYHRLRPMKKQSIDNEATDYPDPLPIQFLDIA</sequence>
<gene>
    <name evidence="2" type="ORF">PFISCL1PPCAC_20642</name>
</gene>
<evidence type="ECO:0000256" key="1">
    <source>
        <dbReference type="SAM" id="MobiDB-lite"/>
    </source>
</evidence>
<name>A0AAV5WCB5_9BILA</name>
<feature type="region of interest" description="Disordered" evidence="1">
    <location>
        <begin position="1"/>
        <end position="26"/>
    </location>
</feature>
<feature type="region of interest" description="Disordered" evidence="1">
    <location>
        <begin position="40"/>
        <end position="89"/>
    </location>
</feature>
<feature type="non-terminal residue" evidence="2">
    <location>
        <position position="1"/>
    </location>
</feature>
<feature type="compositionally biased region" description="Polar residues" evidence="1">
    <location>
        <begin position="44"/>
        <end position="55"/>
    </location>
</feature>
<keyword evidence="3" id="KW-1185">Reference proteome</keyword>
<evidence type="ECO:0000313" key="3">
    <source>
        <dbReference type="Proteomes" id="UP001432322"/>
    </source>
</evidence>
<accession>A0AAV5WCB5</accession>
<dbReference type="AlphaFoldDB" id="A0AAV5WCB5"/>
<protein>
    <submittedName>
        <fullName evidence="2">Uncharacterized protein</fullName>
    </submittedName>
</protein>
<dbReference type="EMBL" id="BTSY01000005">
    <property type="protein sequence ID" value="GMT29345.1"/>
    <property type="molecule type" value="Genomic_DNA"/>
</dbReference>